<keyword evidence="4" id="KW-1133">Transmembrane helix</keyword>
<dbReference type="EMBL" id="ASPP01025809">
    <property type="protein sequence ID" value="ETO07737.1"/>
    <property type="molecule type" value="Genomic_DNA"/>
</dbReference>
<keyword evidence="1" id="KW-0547">Nucleotide-binding</keyword>
<proteinExistence type="predicted"/>
<dbReference type="Gene3D" id="3.40.50.300">
    <property type="entry name" value="P-loop containing nucleotide triphosphate hydrolases"/>
    <property type="match status" value="1"/>
</dbReference>
<dbReference type="PANTHER" id="PTHR10903:SF184">
    <property type="entry name" value="GTP-BINDING PROTEIN A"/>
    <property type="match status" value="1"/>
</dbReference>
<evidence type="ECO:0000313" key="7">
    <source>
        <dbReference type="Proteomes" id="UP000023152"/>
    </source>
</evidence>
<evidence type="ECO:0000259" key="5">
    <source>
        <dbReference type="Pfam" id="PF04548"/>
    </source>
</evidence>
<keyword evidence="4" id="KW-0472">Membrane</keyword>
<evidence type="ECO:0000256" key="3">
    <source>
        <dbReference type="SAM" id="MobiDB-lite"/>
    </source>
</evidence>
<dbReference type="InterPro" id="IPR027417">
    <property type="entry name" value="P-loop_NTPase"/>
</dbReference>
<comment type="caution">
    <text evidence="6">The sequence shown here is derived from an EMBL/GenBank/DDBJ whole genome shotgun (WGS) entry which is preliminary data.</text>
</comment>
<feature type="domain" description="AIG1-type G" evidence="5">
    <location>
        <begin position="20"/>
        <end position="183"/>
    </location>
</feature>
<dbReference type="GO" id="GO:0005525">
    <property type="term" value="F:GTP binding"/>
    <property type="evidence" value="ECO:0007669"/>
    <property type="project" value="UniProtKB-KW"/>
</dbReference>
<reference evidence="6 7" key="1">
    <citation type="journal article" date="2013" name="Curr. Biol.">
        <title>The Genome of the Foraminiferan Reticulomyxa filosa.</title>
        <authorList>
            <person name="Glockner G."/>
            <person name="Hulsmann N."/>
            <person name="Schleicher M."/>
            <person name="Noegel A.A."/>
            <person name="Eichinger L."/>
            <person name="Gallinger C."/>
            <person name="Pawlowski J."/>
            <person name="Sierra R."/>
            <person name="Euteneuer U."/>
            <person name="Pillet L."/>
            <person name="Moustafa A."/>
            <person name="Platzer M."/>
            <person name="Groth M."/>
            <person name="Szafranski K."/>
            <person name="Schliwa M."/>
        </authorList>
    </citation>
    <scope>NUCLEOTIDE SEQUENCE [LARGE SCALE GENOMIC DNA]</scope>
</reference>
<evidence type="ECO:0000256" key="4">
    <source>
        <dbReference type="SAM" id="Phobius"/>
    </source>
</evidence>
<organism evidence="6 7">
    <name type="scientific">Reticulomyxa filosa</name>
    <dbReference type="NCBI Taxonomy" id="46433"/>
    <lineage>
        <taxon>Eukaryota</taxon>
        <taxon>Sar</taxon>
        <taxon>Rhizaria</taxon>
        <taxon>Retaria</taxon>
        <taxon>Foraminifera</taxon>
        <taxon>Monothalamids</taxon>
        <taxon>Reticulomyxidae</taxon>
        <taxon>Reticulomyxa</taxon>
    </lineage>
</organism>
<keyword evidence="2" id="KW-0342">GTP-binding</keyword>
<feature type="transmembrane region" description="Helical" evidence="4">
    <location>
        <begin position="235"/>
        <end position="255"/>
    </location>
</feature>
<dbReference type="OrthoDB" id="8954335at2759"/>
<dbReference type="InterPro" id="IPR045058">
    <property type="entry name" value="GIMA/IAN/Toc"/>
</dbReference>
<keyword evidence="4" id="KW-0812">Transmembrane</keyword>
<feature type="compositionally biased region" description="Polar residues" evidence="3">
    <location>
        <begin position="270"/>
        <end position="286"/>
    </location>
</feature>
<evidence type="ECO:0000256" key="1">
    <source>
        <dbReference type="ARBA" id="ARBA00022741"/>
    </source>
</evidence>
<accession>X6M2R5</accession>
<sequence length="286" mass="32580">MYTASKLLKFEPEVSDPDTLRIVLYSPTGEGKSLLGNRIAGDNSEEGLEGPFVPSDSVESKTQEIKKVFIRKGIYKYPVSLTDQPGESDSTGRDREHATNLVSYLKGIEYIHAVVLVKNYQDVRVSDAYQSMLKNLEAMLGRNVWKHMVIVMTRVEGPKAKKASEYGKEFSNKIRDILKLTGEEAPLPIIYLSNFEEKYLEPLQKLVNEIVPRLGKFHCDSLHSPLDELQVGATLFPLLFFYVLQNNTSSFFFFFKKKKNTNKQTNKQTEPTCCKSSRNRNSFCQI</sequence>
<dbReference type="AlphaFoldDB" id="X6M2R5"/>
<dbReference type="SUPFAM" id="SSF52540">
    <property type="entry name" value="P-loop containing nucleoside triphosphate hydrolases"/>
    <property type="match status" value="1"/>
</dbReference>
<dbReference type="Pfam" id="PF04548">
    <property type="entry name" value="AIG1"/>
    <property type="match status" value="1"/>
</dbReference>
<protein>
    <submittedName>
        <fullName evidence="6">AIG1 family protein</fullName>
    </submittedName>
</protein>
<feature type="region of interest" description="Disordered" evidence="3">
    <location>
        <begin position="264"/>
        <end position="286"/>
    </location>
</feature>
<keyword evidence="7" id="KW-1185">Reference proteome</keyword>
<evidence type="ECO:0000256" key="2">
    <source>
        <dbReference type="ARBA" id="ARBA00023134"/>
    </source>
</evidence>
<dbReference type="InterPro" id="IPR006703">
    <property type="entry name" value="G_AIG1"/>
</dbReference>
<gene>
    <name evidence="6" type="ORF">RFI_29654</name>
</gene>
<dbReference type="Proteomes" id="UP000023152">
    <property type="component" value="Unassembled WGS sequence"/>
</dbReference>
<evidence type="ECO:0000313" key="6">
    <source>
        <dbReference type="EMBL" id="ETO07737.1"/>
    </source>
</evidence>
<dbReference type="PANTHER" id="PTHR10903">
    <property type="entry name" value="GTPASE, IMAP FAMILY MEMBER-RELATED"/>
    <property type="match status" value="1"/>
</dbReference>
<name>X6M2R5_RETFI</name>